<evidence type="ECO:0000313" key="8">
    <source>
        <dbReference type="EMBL" id="URQ63187.1"/>
    </source>
</evidence>
<dbReference type="EMBL" id="CP097966">
    <property type="protein sequence ID" value="URQ63187.1"/>
    <property type="molecule type" value="Genomic_DNA"/>
</dbReference>
<dbReference type="GO" id="GO:0006260">
    <property type="term" value="P:DNA replication"/>
    <property type="evidence" value="ECO:0007669"/>
    <property type="project" value="UniProtKB-UniRule"/>
</dbReference>
<dbReference type="PANTHER" id="PTHR32182">
    <property type="entry name" value="DNA REPLICATION AND REPAIR PROTEIN RECF"/>
    <property type="match status" value="1"/>
</dbReference>
<keyword evidence="9" id="KW-1185">Reference proteome</keyword>
<sequence>MIIQNIKIQNIRSYEFAELPINKGINAIYGNNGSGKTSLLEAIYFGLSLKSFRTSKTEQIIRNNELKGEILITSNNKTIRAIKNKTSSTAIDENNEKKIARKELLMLFPTCVIENKEFSFTDAQPDYKRRYLNKILFYVEQDFDNLYEKFTKIHKQRLFCLKNGKKNEILIWNKALIEIEPKITALNKTLIDDLNNFFTSNSNLSVFFGKNDWLKSINFKYNPGFDYEIGLEEHLNNNFEKEFVINKPLVGLHKRNFDILLDRDHASSILSRGQQKVLSCILHLLSKEFIEKSHKIKPIVLIDDICSELDKENQYLMLKYLNNMSTQAILTSIEKIALDPKFNVNLFHVEQKGDISNVKR</sequence>
<evidence type="ECO:0000256" key="6">
    <source>
        <dbReference type="HAMAP-Rule" id="MF_00365"/>
    </source>
</evidence>
<organism evidence="8 9">
    <name type="scientific">SAR86 cluster bacterium</name>
    <dbReference type="NCBI Taxonomy" id="2030880"/>
    <lineage>
        <taxon>Bacteria</taxon>
        <taxon>Pseudomonadati</taxon>
        <taxon>Pseudomonadota</taxon>
        <taxon>Gammaproteobacteria</taxon>
        <taxon>SAR86 cluster</taxon>
    </lineage>
</organism>
<comment type="similarity">
    <text evidence="6">Belongs to the RecF family.</text>
</comment>
<dbReference type="Pfam" id="PF02463">
    <property type="entry name" value="SMC_N"/>
    <property type="match status" value="1"/>
</dbReference>
<dbReference type="InterPro" id="IPR001238">
    <property type="entry name" value="DNA-binding_RecF"/>
</dbReference>
<keyword evidence="3 6" id="KW-0547">Nucleotide-binding</keyword>
<dbReference type="HAMAP" id="MF_00365">
    <property type="entry name" value="RecF"/>
    <property type="match status" value="1"/>
</dbReference>
<dbReference type="Gene3D" id="1.20.1050.90">
    <property type="entry name" value="RecF/RecN/SMC, N-terminal domain"/>
    <property type="match status" value="1"/>
</dbReference>
<evidence type="ECO:0000313" key="9">
    <source>
        <dbReference type="Proteomes" id="UP001056381"/>
    </source>
</evidence>
<keyword evidence="1 6" id="KW-0963">Cytoplasm</keyword>
<evidence type="ECO:0000256" key="5">
    <source>
        <dbReference type="ARBA" id="ARBA00023125"/>
    </source>
</evidence>
<dbReference type="GO" id="GO:0009432">
    <property type="term" value="P:SOS response"/>
    <property type="evidence" value="ECO:0007669"/>
    <property type="project" value="UniProtKB-UniRule"/>
</dbReference>
<feature type="binding site" evidence="6">
    <location>
        <begin position="30"/>
        <end position="37"/>
    </location>
    <ligand>
        <name>ATP</name>
        <dbReference type="ChEBI" id="CHEBI:30616"/>
    </ligand>
</feature>
<evidence type="ECO:0000256" key="1">
    <source>
        <dbReference type="ARBA" id="ARBA00022490"/>
    </source>
</evidence>
<name>A0A9Q8U2N7_9GAMM</name>
<feature type="domain" description="RecF/RecN/SMC N-terminal" evidence="7">
    <location>
        <begin position="3"/>
        <end position="338"/>
    </location>
</feature>
<protein>
    <recommendedName>
        <fullName evidence="6">DNA replication and repair protein RecF</fullName>
    </recommendedName>
</protein>
<evidence type="ECO:0000259" key="7">
    <source>
        <dbReference type="Pfam" id="PF02463"/>
    </source>
</evidence>
<dbReference type="InterPro" id="IPR027417">
    <property type="entry name" value="P-loop_NTPase"/>
</dbReference>
<reference evidence="8" key="1">
    <citation type="submission" date="2022-05" db="EMBL/GenBank/DDBJ databases">
        <title>Single-amplified genomics reveal most streamlined microbe among free-living bacteria.</title>
        <authorList>
            <person name="Roda-Garcia J."/>
            <person name="Haro-Moreno J.M."/>
            <person name="Rodriguez-Valera F."/>
            <person name="Almagro-Moreno S."/>
            <person name="Lopez-Perez M."/>
        </authorList>
    </citation>
    <scope>NUCLEOTIDE SEQUENCE</scope>
    <source>
        <strain evidence="8">TMED112-D2-2</strain>
    </source>
</reference>
<evidence type="ECO:0000256" key="4">
    <source>
        <dbReference type="ARBA" id="ARBA00022840"/>
    </source>
</evidence>
<evidence type="ECO:0000256" key="2">
    <source>
        <dbReference type="ARBA" id="ARBA00022705"/>
    </source>
</evidence>
<dbReference type="NCBIfam" id="TIGR00611">
    <property type="entry name" value="recf"/>
    <property type="match status" value="1"/>
</dbReference>
<gene>
    <name evidence="6 8" type="primary">recF</name>
    <name evidence="8" type="ORF">M9B40_00020</name>
</gene>
<keyword evidence="5 6" id="KW-0238">DNA-binding</keyword>
<dbReference type="Proteomes" id="UP001056381">
    <property type="component" value="Chromosome"/>
</dbReference>
<dbReference type="GO" id="GO:0000731">
    <property type="term" value="P:DNA synthesis involved in DNA repair"/>
    <property type="evidence" value="ECO:0007669"/>
    <property type="project" value="TreeGrafter"/>
</dbReference>
<dbReference type="InterPro" id="IPR003395">
    <property type="entry name" value="RecF/RecN/SMC_N"/>
</dbReference>
<dbReference type="GO" id="GO:0006302">
    <property type="term" value="P:double-strand break repair"/>
    <property type="evidence" value="ECO:0007669"/>
    <property type="project" value="TreeGrafter"/>
</dbReference>
<keyword evidence="2 6" id="KW-0235">DNA replication</keyword>
<proteinExistence type="inferred from homology"/>
<evidence type="ECO:0000256" key="3">
    <source>
        <dbReference type="ARBA" id="ARBA00022741"/>
    </source>
</evidence>
<dbReference type="GO" id="GO:0003697">
    <property type="term" value="F:single-stranded DNA binding"/>
    <property type="evidence" value="ECO:0007669"/>
    <property type="project" value="UniProtKB-UniRule"/>
</dbReference>
<dbReference type="InterPro" id="IPR042174">
    <property type="entry name" value="RecF_2"/>
</dbReference>
<accession>A0A9Q8U2N7</accession>
<comment type="function">
    <text evidence="6">The RecF protein is involved in DNA metabolism; it is required for DNA replication and normal SOS inducibility. RecF binds preferentially to single-stranded, linear DNA. It also seems to bind ATP.</text>
</comment>
<dbReference type="PANTHER" id="PTHR32182:SF0">
    <property type="entry name" value="DNA REPLICATION AND REPAIR PROTEIN RECF"/>
    <property type="match status" value="1"/>
</dbReference>
<dbReference type="AlphaFoldDB" id="A0A9Q8U2N7"/>
<dbReference type="Gene3D" id="3.40.50.300">
    <property type="entry name" value="P-loop containing nucleotide triphosphate hydrolases"/>
    <property type="match status" value="1"/>
</dbReference>
<dbReference type="GO" id="GO:0005524">
    <property type="term" value="F:ATP binding"/>
    <property type="evidence" value="ECO:0007669"/>
    <property type="project" value="UniProtKB-UniRule"/>
</dbReference>
<comment type="subcellular location">
    <subcellularLocation>
        <location evidence="6">Cytoplasm</location>
    </subcellularLocation>
</comment>
<dbReference type="GO" id="GO:0005737">
    <property type="term" value="C:cytoplasm"/>
    <property type="evidence" value="ECO:0007669"/>
    <property type="project" value="UniProtKB-SubCell"/>
</dbReference>
<keyword evidence="6" id="KW-0227">DNA damage</keyword>
<keyword evidence="4 6" id="KW-0067">ATP-binding</keyword>
<keyword evidence="6" id="KW-0742">SOS response</keyword>
<keyword evidence="6" id="KW-0234">DNA repair</keyword>
<dbReference type="SUPFAM" id="SSF52540">
    <property type="entry name" value="P-loop containing nucleoside triphosphate hydrolases"/>
    <property type="match status" value="1"/>
</dbReference>